<dbReference type="InterPro" id="IPR006311">
    <property type="entry name" value="TAT_signal"/>
</dbReference>
<dbReference type="InterPro" id="IPR028082">
    <property type="entry name" value="Peripla_BP_I"/>
</dbReference>
<dbReference type="OrthoDB" id="200499at2157"/>
<gene>
    <name evidence="4" type="ORF">J7656_06665</name>
</gene>
<dbReference type="EMBL" id="CP073695">
    <property type="protein sequence ID" value="QUO49009.1"/>
    <property type="molecule type" value="Genomic_DNA"/>
</dbReference>
<dbReference type="CDD" id="cd06330">
    <property type="entry name" value="PBP1_As_SBP-like"/>
    <property type="match status" value="1"/>
</dbReference>
<organism evidence="4 5">
    <name type="scientific">Halorubrum ruber</name>
    <dbReference type="NCBI Taxonomy" id="2982524"/>
    <lineage>
        <taxon>Archaea</taxon>
        <taxon>Methanobacteriati</taxon>
        <taxon>Methanobacteriota</taxon>
        <taxon>Stenosarchaea group</taxon>
        <taxon>Halobacteria</taxon>
        <taxon>Halobacteriales</taxon>
        <taxon>Haloferacaceae</taxon>
        <taxon>Halorubrum</taxon>
    </lineage>
</organism>
<evidence type="ECO:0000256" key="2">
    <source>
        <dbReference type="SAM" id="MobiDB-lite"/>
    </source>
</evidence>
<dbReference type="SUPFAM" id="SSF53822">
    <property type="entry name" value="Periplasmic binding protein-like I"/>
    <property type="match status" value="1"/>
</dbReference>
<name>A0A8T8LPE0_9EURY</name>
<sequence length="442" mass="46971">MVTEDSDTENKYKQADAAETSPGGRSPVGRRRFLQAAGAGAAVGLAGCSGGGGGDGGPVTLGAANILSGFASLYGEEAERGIDFAVSEINDNGGIDGRDVEVLVRDTEASADTAIQQIRSLVQEDNVDGLFGLDSSGVAQAVAPQISQLQMPFMITHAATPFVTSPQGEHEDSVGNEYVFRDSNSLAQDIYGAARVAENLDATEWATIGPDYAFGYETWDYFQAYCDGLGVEAEFTAEQFPALATSDYTPFISSILDADPDAVLTPLWGADLTTFIGQAESAGWFDQIDHTLFSVGMGTDLPSDGSPLPEGEYASTRYDPFVPDTEANNSFREAYYEEYESLPTYNAEGAYRAVHLYKEAIESAGGTDPSALVDEFTGMEHSGPVGDYQFSETNQATVASIWGTVTYDDEWESNVLDPVNRYEAGPDVLSEALGDSDLPAGI</sequence>
<reference evidence="4 5" key="1">
    <citation type="submission" date="2021-03" db="EMBL/GenBank/DDBJ databases">
        <title>Halorubrum sodomense MBLA0099, Whole genome shotgun sequencing.</title>
        <authorList>
            <person name="Seo M.-J."/>
            <person name="Cho E.-S."/>
            <person name="Hwang C.Y."/>
        </authorList>
    </citation>
    <scope>NUCLEOTIDE SEQUENCE [LARGE SCALE GENOMIC DNA]</scope>
    <source>
        <strain evidence="4 5">MBLA0099</strain>
    </source>
</reference>
<dbReference type="PANTHER" id="PTHR30483:SF37">
    <property type="entry name" value="ABC TRANSPORTER SUBSTRATE-BINDING PROTEIN"/>
    <property type="match status" value="1"/>
</dbReference>
<dbReference type="Proteomes" id="UP000679341">
    <property type="component" value="Chromosome"/>
</dbReference>
<dbReference type="Gene3D" id="3.40.50.2300">
    <property type="match status" value="2"/>
</dbReference>
<dbReference type="AlphaFoldDB" id="A0A8T8LPE0"/>
<dbReference type="KEGG" id="hss:J7656_06665"/>
<dbReference type="GeneID" id="64827207"/>
<evidence type="ECO:0000259" key="3">
    <source>
        <dbReference type="Pfam" id="PF13458"/>
    </source>
</evidence>
<evidence type="ECO:0000256" key="1">
    <source>
        <dbReference type="ARBA" id="ARBA00022729"/>
    </source>
</evidence>
<accession>A0A8T8LPE0</accession>
<dbReference type="Pfam" id="PF13458">
    <property type="entry name" value="Peripla_BP_6"/>
    <property type="match status" value="1"/>
</dbReference>
<dbReference type="PANTHER" id="PTHR30483">
    <property type="entry name" value="LEUCINE-SPECIFIC-BINDING PROTEIN"/>
    <property type="match status" value="1"/>
</dbReference>
<keyword evidence="5" id="KW-1185">Reference proteome</keyword>
<feature type="domain" description="Leucine-binding protein" evidence="3">
    <location>
        <begin position="58"/>
        <end position="399"/>
    </location>
</feature>
<proteinExistence type="predicted"/>
<feature type="region of interest" description="Disordered" evidence="2">
    <location>
        <begin position="1"/>
        <end position="29"/>
    </location>
</feature>
<evidence type="ECO:0000313" key="5">
    <source>
        <dbReference type="Proteomes" id="UP000679341"/>
    </source>
</evidence>
<dbReference type="RefSeq" id="WP_017344513.1">
    <property type="nucleotide sequence ID" value="NZ_CP073695.1"/>
</dbReference>
<protein>
    <submittedName>
        <fullName evidence="4">ABC transporter substrate-binding protein</fullName>
    </submittedName>
</protein>
<keyword evidence="1" id="KW-0732">Signal</keyword>
<dbReference type="PROSITE" id="PS51318">
    <property type="entry name" value="TAT"/>
    <property type="match status" value="1"/>
</dbReference>
<dbReference type="InterPro" id="IPR051010">
    <property type="entry name" value="BCAA_transport"/>
</dbReference>
<dbReference type="InterPro" id="IPR028081">
    <property type="entry name" value="Leu-bd"/>
</dbReference>
<evidence type="ECO:0000313" key="4">
    <source>
        <dbReference type="EMBL" id="QUO49009.1"/>
    </source>
</evidence>